<comment type="caution">
    <text evidence="1">The sequence shown here is derived from an EMBL/GenBank/DDBJ whole genome shotgun (WGS) entry which is preliminary data.</text>
</comment>
<evidence type="ECO:0000313" key="1">
    <source>
        <dbReference type="EMBL" id="KAK0489978.1"/>
    </source>
</evidence>
<dbReference type="EMBL" id="JAUEPU010000035">
    <property type="protein sequence ID" value="KAK0489978.1"/>
    <property type="molecule type" value="Genomic_DNA"/>
</dbReference>
<reference evidence="1" key="1">
    <citation type="submission" date="2023-06" db="EMBL/GenBank/DDBJ databases">
        <authorList>
            <consortium name="Lawrence Berkeley National Laboratory"/>
            <person name="Ahrendt S."/>
            <person name="Sahu N."/>
            <person name="Indic B."/>
            <person name="Wong-Bajracharya J."/>
            <person name="Merenyi Z."/>
            <person name="Ke H.-M."/>
            <person name="Monk M."/>
            <person name="Kocsube S."/>
            <person name="Drula E."/>
            <person name="Lipzen A."/>
            <person name="Balint B."/>
            <person name="Henrissat B."/>
            <person name="Andreopoulos B."/>
            <person name="Martin F.M."/>
            <person name="Harder C.B."/>
            <person name="Rigling D."/>
            <person name="Ford K.L."/>
            <person name="Foster G.D."/>
            <person name="Pangilinan J."/>
            <person name="Papanicolaou A."/>
            <person name="Barry K."/>
            <person name="LaButti K."/>
            <person name="Viragh M."/>
            <person name="Koriabine M."/>
            <person name="Yan M."/>
            <person name="Riley R."/>
            <person name="Champramary S."/>
            <person name="Plett K.L."/>
            <person name="Tsai I.J."/>
            <person name="Slot J."/>
            <person name="Sipos G."/>
            <person name="Plett J."/>
            <person name="Nagy L.G."/>
            <person name="Grigoriev I.V."/>
        </authorList>
    </citation>
    <scope>NUCLEOTIDE SEQUENCE</scope>
    <source>
        <strain evidence="1">HWK02</strain>
    </source>
</reference>
<evidence type="ECO:0000313" key="2">
    <source>
        <dbReference type="Proteomes" id="UP001175228"/>
    </source>
</evidence>
<accession>A0AA39PSZ5</accession>
<gene>
    <name evidence="1" type="ORF">EDD18DRAFT_1109849</name>
</gene>
<keyword evidence="2" id="KW-1185">Reference proteome</keyword>
<proteinExistence type="predicted"/>
<name>A0AA39PSZ5_9AGAR</name>
<dbReference type="Proteomes" id="UP001175228">
    <property type="component" value="Unassembled WGS sequence"/>
</dbReference>
<protein>
    <submittedName>
        <fullName evidence="1">Uncharacterized protein</fullName>
    </submittedName>
</protein>
<sequence length="412" mass="44810">MLGDGAMDVAEAEETIMDDHVDNKTYALELAVHGTDILLQDLVTPGVRVISSDGWVNVLWWAVVCPNRASAADAVKEVTKGYGSCGVEEGRRSEDGKSWDTRTALDTTGAAGGFVAAREVSRKVLNIGSGSKVEAGSNCGGCLWSCHFIRLRPSTHFTECRNPRFGVTMSEGDAGPVCNCSLEECSGITDVCIVEGTIDQKPQYVEGGLLLEAKNSPILGGDQVSIDGRGNGTLPPHPLPPRQNIYAPIPSPSQEYIVHNYRERDVDQLQLPFPKMLFNIFNTMLTEMELNITTIREHVRIEACLEELMPTLQSSLGHRFTDTNELDLVVYDLIDLGAKNNVAALFSIERRLLGVVSWATTGTVATFKTCMTLLHPAPYQVTGTNGTPDSLFVHDPFMNTEIALPMGLVVQL</sequence>
<dbReference type="AlphaFoldDB" id="A0AA39PSZ5"/>
<organism evidence="1 2">
    <name type="scientific">Armillaria luteobubalina</name>
    <dbReference type="NCBI Taxonomy" id="153913"/>
    <lineage>
        <taxon>Eukaryota</taxon>
        <taxon>Fungi</taxon>
        <taxon>Dikarya</taxon>
        <taxon>Basidiomycota</taxon>
        <taxon>Agaricomycotina</taxon>
        <taxon>Agaricomycetes</taxon>
        <taxon>Agaricomycetidae</taxon>
        <taxon>Agaricales</taxon>
        <taxon>Marasmiineae</taxon>
        <taxon>Physalacriaceae</taxon>
        <taxon>Armillaria</taxon>
    </lineage>
</organism>